<organism evidence="4 5">
    <name type="scientific">Pseudomonas fluorescens</name>
    <dbReference type="NCBI Taxonomy" id="294"/>
    <lineage>
        <taxon>Bacteria</taxon>
        <taxon>Pseudomonadati</taxon>
        <taxon>Pseudomonadota</taxon>
        <taxon>Gammaproteobacteria</taxon>
        <taxon>Pseudomonadales</taxon>
        <taxon>Pseudomonadaceae</taxon>
        <taxon>Pseudomonas</taxon>
    </lineage>
</organism>
<evidence type="ECO:0000256" key="2">
    <source>
        <dbReference type="ARBA" id="ARBA00023315"/>
    </source>
</evidence>
<feature type="domain" description="N-acetyltransferase" evidence="3">
    <location>
        <begin position="9"/>
        <end position="164"/>
    </location>
</feature>
<dbReference type="Pfam" id="PF00583">
    <property type="entry name" value="Acetyltransf_1"/>
    <property type="match status" value="1"/>
</dbReference>
<dbReference type="InterPro" id="IPR050832">
    <property type="entry name" value="Bact_Acetyltransf"/>
</dbReference>
<accession>A0A5E7DYP0</accession>
<proteinExistence type="predicted"/>
<dbReference type="Proteomes" id="UP000381093">
    <property type="component" value="Unassembled WGS sequence"/>
</dbReference>
<sequence length="167" mass="19131">MRSEYNKDICIRRFDEFDIPALLNLVAQIASSEDLTEVAHIQFSSELANPDHEGSRFVATVDEIVVGTMGCARGPIPSTQALWADWLIVDSDYRRLGIASLLYSTIEKYAFERGKRYLCLDIGNIDKERAAYLFHLNNGFQIIGQLPDYWCDYEHLNIMAKFLTSRK</sequence>
<evidence type="ECO:0000256" key="1">
    <source>
        <dbReference type="ARBA" id="ARBA00022679"/>
    </source>
</evidence>
<dbReference type="InterPro" id="IPR000182">
    <property type="entry name" value="GNAT_dom"/>
</dbReference>
<dbReference type="CDD" id="cd04301">
    <property type="entry name" value="NAT_SF"/>
    <property type="match status" value="1"/>
</dbReference>
<dbReference type="GO" id="GO:0016747">
    <property type="term" value="F:acyltransferase activity, transferring groups other than amino-acyl groups"/>
    <property type="evidence" value="ECO:0007669"/>
    <property type="project" value="InterPro"/>
</dbReference>
<dbReference type="PANTHER" id="PTHR43877">
    <property type="entry name" value="AMINOALKYLPHOSPHONATE N-ACETYLTRANSFERASE-RELATED-RELATED"/>
    <property type="match status" value="1"/>
</dbReference>
<keyword evidence="1" id="KW-0808">Transferase</keyword>
<keyword evidence="2" id="KW-0012">Acyltransferase</keyword>
<dbReference type="EMBL" id="CABVHW010000014">
    <property type="protein sequence ID" value="VVO17995.1"/>
    <property type="molecule type" value="Genomic_DNA"/>
</dbReference>
<evidence type="ECO:0000313" key="5">
    <source>
        <dbReference type="Proteomes" id="UP000381093"/>
    </source>
</evidence>
<protein>
    <recommendedName>
        <fullName evidence="3">N-acetyltransferase domain-containing protein</fullName>
    </recommendedName>
</protein>
<reference evidence="4 5" key="1">
    <citation type="submission" date="2019-09" db="EMBL/GenBank/DDBJ databases">
        <authorList>
            <person name="Chandra G."/>
            <person name="Truman W A."/>
        </authorList>
    </citation>
    <scope>NUCLEOTIDE SEQUENCE [LARGE SCALE GENOMIC DNA]</scope>
    <source>
        <strain evidence="4">PS710</strain>
    </source>
</reference>
<evidence type="ECO:0000259" key="3">
    <source>
        <dbReference type="PROSITE" id="PS51186"/>
    </source>
</evidence>
<dbReference type="AlphaFoldDB" id="A0A5E7DYP0"/>
<name>A0A5E7DYP0_PSEFL</name>
<gene>
    <name evidence="4" type="ORF">PS710_04010</name>
</gene>
<dbReference type="PROSITE" id="PS51186">
    <property type="entry name" value="GNAT"/>
    <property type="match status" value="1"/>
</dbReference>
<evidence type="ECO:0000313" key="4">
    <source>
        <dbReference type="EMBL" id="VVO17995.1"/>
    </source>
</evidence>
<dbReference type="RefSeq" id="WP_150766018.1">
    <property type="nucleotide sequence ID" value="NZ_CABVHW010000014.1"/>
</dbReference>
<dbReference type="InterPro" id="IPR016181">
    <property type="entry name" value="Acyl_CoA_acyltransferase"/>
</dbReference>
<dbReference type="Gene3D" id="3.40.630.30">
    <property type="match status" value="1"/>
</dbReference>
<dbReference type="SUPFAM" id="SSF55729">
    <property type="entry name" value="Acyl-CoA N-acyltransferases (Nat)"/>
    <property type="match status" value="1"/>
</dbReference>